<dbReference type="EMBL" id="BJXA01000008">
    <property type="protein sequence ID" value="GEM37300.1"/>
    <property type="molecule type" value="Genomic_DNA"/>
</dbReference>
<evidence type="ECO:0000313" key="2">
    <source>
        <dbReference type="Proteomes" id="UP000321424"/>
    </source>
</evidence>
<dbReference type="AlphaFoldDB" id="A0A511M9I4"/>
<keyword evidence="2" id="KW-1185">Reference proteome</keyword>
<evidence type="ECO:0000313" key="1">
    <source>
        <dbReference type="EMBL" id="GEM37300.1"/>
    </source>
</evidence>
<sequence length="88" mass="9377">MLLDHPTEDELWQSFATALAAARSGSGVSSDNGLDLRTVNALWEIVDAYPNIHEELIAAAHAAFAGQLDGSNAAARQAAINRAFEQNQ</sequence>
<dbReference type="OrthoDB" id="4310592at2"/>
<dbReference type="Proteomes" id="UP000321424">
    <property type="component" value="Unassembled WGS sequence"/>
</dbReference>
<reference evidence="1 2" key="1">
    <citation type="submission" date="2019-07" db="EMBL/GenBank/DDBJ databases">
        <title>Whole genome shotgun sequence of Nocardia ninae NBRC 108245.</title>
        <authorList>
            <person name="Hosoyama A."/>
            <person name="Uohara A."/>
            <person name="Ohji S."/>
            <person name="Ichikawa N."/>
        </authorList>
    </citation>
    <scope>NUCLEOTIDE SEQUENCE [LARGE SCALE GENOMIC DNA]</scope>
    <source>
        <strain evidence="1 2">NBRC 108245</strain>
    </source>
</reference>
<proteinExistence type="predicted"/>
<organism evidence="1 2">
    <name type="scientific">Nocardia ninae NBRC 108245</name>
    <dbReference type="NCBI Taxonomy" id="1210091"/>
    <lineage>
        <taxon>Bacteria</taxon>
        <taxon>Bacillati</taxon>
        <taxon>Actinomycetota</taxon>
        <taxon>Actinomycetes</taxon>
        <taxon>Mycobacteriales</taxon>
        <taxon>Nocardiaceae</taxon>
        <taxon>Nocardia</taxon>
    </lineage>
</organism>
<dbReference type="RefSeq" id="WP_147129451.1">
    <property type="nucleotide sequence ID" value="NZ_BJXA01000008.1"/>
</dbReference>
<gene>
    <name evidence="1" type="ORF">NN4_18190</name>
</gene>
<name>A0A511M9I4_9NOCA</name>
<protein>
    <submittedName>
        <fullName evidence="1">Uncharacterized protein</fullName>
    </submittedName>
</protein>
<accession>A0A511M9I4</accession>
<comment type="caution">
    <text evidence="1">The sequence shown here is derived from an EMBL/GenBank/DDBJ whole genome shotgun (WGS) entry which is preliminary data.</text>
</comment>